<name>A0A380FKX8_STAGA</name>
<evidence type="ECO:0000313" key="2">
    <source>
        <dbReference type="Proteomes" id="UP000255277"/>
    </source>
</evidence>
<evidence type="ECO:0000313" key="1">
    <source>
        <dbReference type="EMBL" id="SUM33834.1"/>
    </source>
</evidence>
<dbReference type="EC" id="1.3.3.4" evidence="1"/>
<accession>A0A380FKX8</accession>
<dbReference type="EMBL" id="UHDK01000001">
    <property type="protein sequence ID" value="SUM33834.1"/>
    <property type="molecule type" value="Genomic_DNA"/>
</dbReference>
<reference evidence="1 2" key="1">
    <citation type="submission" date="2018-06" db="EMBL/GenBank/DDBJ databases">
        <authorList>
            <consortium name="Pathogen Informatics"/>
            <person name="Doyle S."/>
        </authorList>
    </citation>
    <scope>NUCLEOTIDE SEQUENCE [LARGE SCALE GENOMIC DNA]</scope>
    <source>
        <strain evidence="1 2">NCTC12195</strain>
    </source>
</reference>
<gene>
    <name evidence="1" type="primary">hemY_3</name>
    <name evidence="1" type="ORF">NCTC12195_03311</name>
</gene>
<dbReference type="Gene3D" id="3.90.660.20">
    <property type="entry name" value="Protoporphyrinogen oxidase, mitochondrial, domain 2"/>
    <property type="match status" value="1"/>
</dbReference>
<dbReference type="AlphaFoldDB" id="A0A380FKX8"/>
<keyword evidence="1" id="KW-0560">Oxidoreductase</keyword>
<protein>
    <submittedName>
        <fullName evidence="1">Protoporphyrinogen oxidase</fullName>
        <ecNumber evidence="1">1.3.3.4</ecNumber>
    </submittedName>
</protein>
<organism evidence="1 2">
    <name type="scientific">Staphylococcus gallinarum</name>
    <dbReference type="NCBI Taxonomy" id="1293"/>
    <lineage>
        <taxon>Bacteria</taxon>
        <taxon>Bacillati</taxon>
        <taxon>Bacillota</taxon>
        <taxon>Bacilli</taxon>
        <taxon>Bacillales</taxon>
        <taxon>Staphylococcaceae</taxon>
        <taxon>Staphylococcus</taxon>
    </lineage>
</organism>
<dbReference type="GO" id="GO:0004729">
    <property type="term" value="F:oxygen-dependent protoporphyrinogen oxidase activity"/>
    <property type="evidence" value="ECO:0007669"/>
    <property type="project" value="UniProtKB-EC"/>
</dbReference>
<sequence>MKHRIEQAVRYKPIEKIGYTIELGPESYLGRKQIMTEIAEEIGLGEDLITKPNRAIIYLC</sequence>
<proteinExistence type="predicted"/>
<dbReference type="Proteomes" id="UP000255277">
    <property type="component" value="Unassembled WGS sequence"/>
</dbReference>